<feature type="compositionally biased region" description="Polar residues" evidence="2">
    <location>
        <begin position="144"/>
        <end position="153"/>
    </location>
</feature>
<protein>
    <submittedName>
        <fullName evidence="4">Fic family protein</fullName>
    </submittedName>
</protein>
<feature type="region of interest" description="Disordered" evidence="2">
    <location>
        <begin position="134"/>
        <end position="161"/>
    </location>
</feature>
<sequence>MEVWPAHRFEGDGAAIPPSIAELDYAPSLRTVGTCEAALIAVAQADAHAAGSRGALSQFMVRCESIASARIDGIRADEGQYAQALAGIGEDDSARRVVATASAVAHLLDRVDARGAFAVGDLQSAHVVLMGTEAGPRSADDPISHTQTSTRSPSDAPYVPPRPDRVPALLDDLVAFLNRDDVPVIVQTAIAHAQFASIRPFADGNGRIGRALLVASLRRRGVSSHAVVPVAGGLEARQEEYAESLVAYRDGDPSPIIVLVANCARVAAIESRITAARVKELPDAWRAAVKPRRGSAAAALVAAFAEHPAMGAAELERYGGAGRARAYEAVERLVSAGVIREVTGRKRGRVWAATDLLAEGEDLGRRIRAGMGGGRREPASAPPA</sequence>
<name>A0A5J6L8P9_9MICO</name>
<accession>A0A5J6L8P9</accession>
<gene>
    <name evidence="4" type="ORF">F6J85_05265</name>
</gene>
<dbReference type="InterPro" id="IPR003812">
    <property type="entry name" value="Fido"/>
</dbReference>
<dbReference type="InterPro" id="IPR036597">
    <property type="entry name" value="Fido-like_dom_sf"/>
</dbReference>
<keyword evidence="5" id="KW-1185">Reference proteome</keyword>
<feature type="domain" description="Fido" evidence="3">
    <location>
        <begin position="117"/>
        <end position="262"/>
    </location>
</feature>
<dbReference type="Proteomes" id="UP000325516">
    <property type="component" value="Chromosome"/>
</dbReference>
<evidence type="ECO:0000256" key="1">
    <source>
        <dbReference type="PIRSR" id="PIRSR640198-2"/>
    </source>
</evidence>
<dbReference type="EMBL" id="CP044232">
    <property type="protein sequence ID" value="QEW04800.1"/>
    <property type="molecule type" value="Genomic_DNA"/>
</dbReference>
<dbReference type="Pfam" id="PF02661">
    <property type="entry name" value="Fic"/>
    <property type="match status" value="1"/>
</dbReference>
<dbReference type="SUPFAM" id="SSF140931">
    <property type="entry name" value="Fic-like"/>
    <property type="match status" value="1"/>
</dbReference>
<dbReference type="InterPro" id="IPR040198">
    <property type="entry name" value="Fido_containing"/>
</dbReference>
<dbReference type="Gene3D" id="1.10.3290.10">
    <property type="entry name" value="Fido-like domain"/>
    <property type="match status" value="1"/>
</dbReference>
<keyword evidence="1" id="KW-0067">ATP-binding</keyword>
<evidence type="ECO:0000313" key="5">
    <source>
        <dbReference type="Proteomes" id="UP000325516"/>
    </source>
</evidence>
<evidence type="ECO:0000256" key="2">
    <source>
        <dbReference type="SAM" id="MobiDB-lite"/>
    </source>
</evidence>
<organism evidence="4 5">
    <name type="scientific">Microbacterium lushaniae</name>
    <dbReference type="NCBI Taxonomy" id="2614639"/>
    <lineage>
        <taxon>Bacteria</taxon>
        <taxon>Bacillati</taxon>
        <taxon>Actinomycetota</taxon>
        <taxon>Actinomycetes</taxon>
        <taxon>Micrococcales</taxon>
        <taxon>Microbacteriaceae</taxon>
        <taxon>Microbacterium</taxon>
    </lineage>
</organism>
<dbReference type="PANTHER" id="PTHR13504">
    <property type="entry name" value="FIDO DOMAIN-CONTAINING PROTEIN DDB_G0283145"/>
    <property type="match status" value="1"/>
</dbReference>
<proteinExistence type="predicted"/>
<feature type="binding site" evidence="1">
    <location>
        <begin position="203"/>
        <end position="210"/>
    </location>
    <ligand>
        <name>ATP</name>
        <dbReference type="ChEBI" id="CHEBI:30616"/>
    </ligand>
</feature>
<dbReference type="PROSITE" id="PS51459">
    <property type="entry name" value="FIDO"/>
    <property type="match status" value="1"/>
</dbReference>
<reference evidence="5" key="1">
    <citation type="submission" date="2019-09" db="EMBL/GenBank/DDBJ databases">
        <title>Mumia zhuanghuii sp. nov. isolated from the intestinal contents of plateau pika (Ochotona curzoniae) in the Qinghai-Tibet plateau of China.</title>
        <authorList>
            <person name="Tian Z."/>
        </authorList>
    </citation>
    <scope>NUCLEOTIDE SEQUENCE [LARGE SCALE GENOMIC DNA]</scope>
    <source>
        <strain evidence="5">L-031</strain>
    </source>
</reference>
<dbReference type="KEGG" id="mlz:F6J85_05265"/>
<keyword evidence="1" id="KW-0547">Nucleotide-binding</keyword>
<evidence type="ECO:0000313" key="4">
    <source>
        <dbReference type="EMBL" id="QEW04800.1"/>
    </source>
</evidence>
<evidence type="ECO:0000259" key="3">
    <source>
        <dbReference type="PROSITE" id="PS51459"/>
    </source>
</evidence>
<dbReference type="AlphaFoldDB" id="A0A5J6L8P9"/>
<dbReference type="GO" id="GO:0005524">
    <property type="term" value="F:ATP binding"/>
    <property type="evidence" value="ECO:0007669"/>
    <property type="project" value="UniProtKB-KW"/>
</dbReference>
<dbReference type="PANTHER" id="PTHR13504:SF38">
    <property type="entry name" value="FIDO DOMAIN-CONTAINING PROTEIN"/>
    <property type="match status" value="1"/>
</dbReference>